<feature type="signal peptide" evidence="1">
    <location>
        <begin position="1"/>
        <end position="17"/>
    </location>
</feature>
<dbReference type="AlphaFoldDB" id="A0A8H3WEA0"/>
<dbReference type="Proteomes" id="UP000434172">
    <property type="component" value="Unassembled WGS sequence"/>
</dbReference>
<evidence type="ECO:0000313" key="3">
    <source>
        <dbReference type="Proteomes" id="UP000434172"/>
    </source>
</evidence>
<evidence type="ECO:0000313" key="2">
    <source>
        <dbReference type="EMBL" id="KAF0324765.1"/>
    </source>
</evidence>
<sequence length="267" mass="29253">MRSSTITSLLLVSAASAAPFPNERSLNSTKWHPGRVLQPHEVILYGEDRMEIVHRDTYDHMLKTMGVLPRVPPLSDGDFHNLPLNNTLLPPMITTHPKLDARGTSCDATDSIVADKTFDFIDWDVQMSPVVTADLTSMDINVMKGYTVTNSVGVSAGLDVTWIKDKLKNTVGINYSRSWATQTTVNIKGTVSPGYSGCMITRPFKTRRTGRAFTGCPGSLKETGTWQADSYKEGSYDGISWVSGTITICQKKGSIPLSRCEGDGNFI</sequence>
<keyword evidence="1" id="KW-0732">Signal</keyword>
<evidence type="ECO:0000256" key="1">
    <source>
        <dbReference type="SAM" id="SignalP"/>
    </source>
</evidence>
<organism evidence="2 3">
    <name type="scientific">Colletotrichum asianum</name>
    <dbReference type="NCBI Taxonomy" id="702518"/>
    <lineage>
        <taxon>Eukaryota</taxon>
        <taxon>Fungi</taxon>
        <taxon>Dikarya</taxon>
        <taxon>Ascomycota</taxon>
        <taxon>Pezizomycotina</taxon>
        <taxon>Sordariomycetes</taxon>
        <taxon>Hypocreomycetidae</taxon>
        <taxon>Glomerellales</taxon>
        <taxon>Glomerellaceae</taxon>
        <taxon>Colletotrichum</taxon>
        <taxon>Colletotrichum gloeosporioides species complex</taxon>
    </lineage>
</organism>
<comment type="caution">
    <text evidence="2">The sequence shown here is derived from an EMBL/GenBank/DDBJ whole genome shotgun (WGS) entry which is preliminary data.</text>
</comment>
<gene>
    <name evidence="2" type="ORF">GQ607_007936</name>
</gene>
<evidence type="ECO:0008006" key="4">
    <source>
        <dbReference type="Google" id="ProtNLM"/>
    </source>
</evidence>
<proteinExistence type="predicted"/>
<feature type="chain" id="PRO_5034534766" description="Celp0028 effector like protein" evidence="1">
    <location>
        <begin position="18"/>
        <end position="267"/>
    </location>
</feature>
<name>A0A8H3WEA0_9PEZI</name>
<reference evidence="2 3" key="1">
    <citation type="submission" date="2019-12" db="EMBL/GenBank/DDBJ databases">
        <title>A genome sequence resource for the geographically widespread anthracnose pathogen Colletotrichum asianum.</title>
        <authorList>
            <person name="Meng Y."/>
        </authorList>
    </citation>
    <scope>NUCLEOTIDE SEQUENCE [LARGE SCALE GENOMIC DNA]</scope>
    <source>
        <strain evidence="2 3">ICMP 18580</strain>
    </source>
</reference>
<dbReference type="OrthoDB" id="4831122at2759"/>
<accession>A0A8H3WEA0</accession>
<protein>
    <recommendedName>
        <fullName evidence="4">Celp0028 effector like protein</fullName>
    </recommendedName>
</protein>
<dbReference type="EMBL" id="WOWK01000041">
    <property type="protein sequence ID" value="KAF0324765.1"/>
    <property type="molecule type" value="Genomic_DNA"/>
</dbReference>
<keyword evidence="3" id="KW-1185">Reference proteome</keyword>